<dbReference type="Pfam" id="PF06074">
    <property type="entry name" value="Portal_Mu"/>
    <property type="match status" value="1"/>
</dbReference>
<sequence>MNKRTQTLAAQAKEKRGESKDIKLSQVLVVQPPKRDAANIETWKSAVRAADRGKRNSLVNLYNNLLIDTVLSDAVDKRIRKVTNADWVFLSDGEEVVEMADFIDTPEFEELLQEIMLTIFYGKSVIELGFSSEGFSVYSVPRENLDTVKKIIKRDLTDEVGIPYENDEYLLNLGKDNDLGLFWKTSPHAIFKRNGGSDYAQFCELFGIDILAGYYDPDDDTGREEMETAFASRGAGGSIVTSNKSKVETIGRSSGEGGKNGLHRGFLEYCDEQILIGVVSQTMTTKDGSSLAQGKVHEGTEDELTKSDKRMCRRILNRRLVPLLEKRGYPVKDGYFKTVDEEKLSAEKKMNIAEKVHNITEDGVDDSFFYDTFGMPRGNKREREKQNSDPENNPNNPDPEEKKKDSSDPKEEKGKRTKVKAKNLSVFGRLRNFFAHAPR</sequence>
<feature type="compositionally biased region" description="Basic and acidic residues" evidence="1">
    <location>
        <begin position="399"/>
        <end position="414"/>
    </location>
</feature>
<dbReference type="AlphaFoldDB" id="A0AAE4P3F7"/>
<feature type="compositionally biased region" description="Basic and acidic residues" evidence="1">
    <location>
        <begin position="379"/>
        <end position="388"/>
    </location>
</feature>
<evidence type="ECO:0000313" key="2">
    <source>
        <dbReference type="EMBL" id="MDV3665465.1"/>
    </source>
</evidence>
<name>A0AAE4P3F7_9FLAO</name>
<evidence type="ECO:0000256" key="1">
    <source>
        <dbReference type="SAM" id="MobiDB-lite"/>
    </source>
</evidence>
<organism evidence="2 3">
    <name type="scientific">Elizabethkingia anophelis</name>
    <dbReference type="NCBI Taxonomy" id="1117645"/>
    <lineage>
        <taxon>Bacteria</taxon>
        <taxon>Pseudomonadati</taxon>
        <taxon>Bacteroidota</taxon>
        <taxon>Flavobacteriia</taxon>
        <taxon>Flavobacteriales</taxon>
        <taxon>Weeksellaceae</taxon>
        <taxon>Elizabethkingia</taxon>
    </lineage>
</organism>
<comment type="caution">
    <text evidence="2">The sequence shown here is derived from an EMBL/GenBank/DDBJ whole genome shotgun (WGS) entry which is preliminary data.</text>
</comment>
<gene>
    <name evidence="2" type="ORF">CMU51_15550</name>
</gene>
<proteinExistence type="predicted"/>
<reference evidence="2" key="1">
    <citation type="submission" date="2023-02" db="EMBL/GenBank/DDBJ databases">
        <title>Elizabethkingia anophelis draft genomes.</title>
        <authorList>
            <person name="Nicholson A.C."/>
            <person name="Whitney A.M."/>
            <person name="Humrighouse B.W."/>
            <person name="Villarma A."/>
            <person name="Bell M."/>
            <person name="Mcquiston J."/>
        </authorList>
    </citation>
    <scope>NUCLEOTIDE SEQUENCE</scope>
    <source>
        <strain evidence="2">B4955</strain>
    </source>
</reference>
<dbReference type="Proteomes" id="UP001189000">
    <property type="component" value="Unassembled WGS sequence"/>
</dbReference>
<accession>A0AAE4P3F7</accession>
<dbReference type="InterPro" id="IPR009279">
    <property type="entry name" value="Portal_Mu"/>
</dbReference>
<dbReference type="EMBL" id="NWGY01000015">
    <property type="protein sequence ID" value="MDV3665465.1"/>
    <property type="molecule type" value="Genomic_DNA"/>
</dbReference>
<protein>
    <submittedName>
        <fullName evidence="2">Head morphogenesis protein</fullName>
    </submittedName>
</protein>
<evidence type="ECO:0000313" key="3">
    <source>
        <dbReference type="Proteomes" id="UP001189000"/>
    </source>
</evidence>
<feature type="region of interest" description="Disordered" evidence="1">
    <location>
        <begin position="370"/>
        <end position="423"/>
    </location>
</feature>